<organism evidence="2 3">
    <name type="scientific">Perkinsus olseni</name>
    <name type="common">Perkinsus atlanticus</name>
    <dbReference type="NCBI Taxonomy" id="32597"/>
    <lineage>
        <taxon>Eukaryota</taxon>
        <taxon>Sar</taxon>
        <taxon>Alveolata</taxon>
        <taxon>Perkinsozoa</taxon>
        <taxon>Perkinsea</taxon>
        <taxon>Perkinsida</taxon>
        <taxon>Perkinsidae</taxon>
        <taxon>Perkinsus</taxon>
    </lineage>
</organism>
<evidence type="ECO:0000256" key="1">
    <source>
        <dbReference type="SAM" id="SignalP"/>
    </source>
</evidence>
<dbReference type="Proteomes" id="UP000574390">
    <property type="component" value="Unassembled WGS sequence"/>
</dbReference>
<proteinExistence type="predicted"/>
<dbReference type="AlphaFoldDB" id="A0A7J6RCP9"/>
<gene>
    <name evidence="2" type="ORF">FOZ62_029443</name>
</gene>
<dbReference type="EMBL" id="JABANM010023034">
    <property type="protein sequence ID" value="KAF4718579.1"/>
    <property type="molecule type" value="Genomic_DNA"/>
</dbReference>
<accession>A0A7J6RCP9</accession>
<evidence type="ECO:0000313" key="2">
    <source>
        <dbReference type="EMBL" id="KAF4718579.1"/>
    </source>
</evidence>
<protein>
    <submittedName>
        <fullName evidence="2">Uncharacterized protein</fullName>
    </submittedName>
</protein>
<feature type="signal peptide" evidence="1">
    <location>
        <begin position="1"/>
        <end position="21"/>
    </location>
</feature>
<keyword evidence="1" id="KW-0732">Signal</keyword>
<sequence>MVKTVTTWLVIPTLALVTTSAQFIGEYFASTSSFSIRASVSAGSVELDFERPGQEDALAWDFELQGGPGDYSVDHSDFGPFKKLIADTFPGVQIRDDDLKHLAPYDEIYFKTFLEGEEVFFLRKALPLRPGTYIFDDGDMQVTLEVDTGNIPSVFLNFRCRDAARGERFGDFEDGERTNIQFLKGANADYASFIRDVAESCPGSDLPTEGTPSFYVFSATIDRVYLHLQGHKARTLALNKFQCK</sequence>
<name>A0A7J6RCP9_PEROL</name>
<reference evidence="2 3" key="1">
    <citation type="submission" date="2020-04" db="EMBL/GenBank/DDBJ databases">
        <title>Perkinsus olseni comparative genomics.</title>
        <authorList>
            <person name="Bogema D.R."/>
        </authorList>
    </citation>
    <scope>NUCLEOTIDE SEQUENCE [LARGE SCALE GENOMIC DNA]</scope>
    <source>
        <strain evidence="2">ATCC PRA-205</strain>
    </source>
</reference>
<comment type="caution">
    <text evidence="2">The sequence shown here is derived from an EMBL/GenBank/DDBJ whole genome shotgun (WGS) entry which is preliminary data.</text>
</comment>
<evidence type="ECO:0000313" key="3">
    <source>
        <dbReference type="Proteomes" id="UP000574390"/>
    </source>
</evidence>
<feature type="chain" id="PRO_5029647326" evidence="1">
    <location>
        <begin position="22"/>
        <end position="244"/>
    </location>
</feature>